<dbReference type="AlphaFoldDB" id="K9W271"/>
<dbReference type="Pfam" id="PF13439">
    <property type="entry name" value="Glyco_transf_4"/>
    <property type="match status" value="1"/>
</dbReference>
<dbReference type="Pfam" id="PF00534">
    <property type="entry name" value="Glycos_transf_1"/>
    <property type="match status" value="1"/>
</dbReference>
<keyword evidence="4" id="KW-1185">Reference proteome</keyword>
<evidence type="ECO:0000259" key="1">
    <source>
        <dbReference type="Pfam" id="PF00534"/>
    </source>
</evidence>
<evidence type="ECO:0000259" key="2">
    <source>
        <dbReference type="Pfam" id="PF13439"/>
    </source>
</evidence>
<dbReference type="InterPro" id="IPR028098">
    <property type="entry name" value="Glyco_trans_4-like_N"/>
</dbReference>
<feature type="domain" description="Glycosyl transferase family 1" evidence="1">
    <location>
        <begin position="188"/>
        <end position="341"/>
    </location>
</feature>
<dbReference type="InterPro" id="IPR001296">
    <property type="entry name" value="Glyco_trans_1"/>
</dbReference>
<dbReference type="RefSeq" id="WP_015204421.1">
    <property type="nucleotide sequence ID" value="NC_019753.1"/>
</dbReference>
<sequence length="367" mass="40626">MQLTLVISSMAAGGAERVLSLMANYWAAKGWKITLFTFDDGTTPPFYELNTEIHHISLGILGHSTKLTDAISNNFKRIQTLRAGIKDSKPDAVISFVDITNVLTLLATQGLNVPVIVSERSDPAKNYLGIFWNLLRHWTYPGASKIVVQTQSALNYFPQSFKPNINIIPNPVILEANNEYSLNNFLVKPSIIAIGRFGKEKGFDLLLNAFSMLKDSYPEWNLTILGEGALRPDLESLRDSLGLIGRVDLPGTVKNPYDLLKQADLFVLSSRFEGFPNALCEAMACGLPVISTNFSGSQEIVLHEVDGILVPTEDVAQLAVAMDSLMSDPEKRQRLAARAPQVLERFSLEKVMIMWDTILDQAVEQSQ</sequence>
<name>K9W271_9CYAN</name>
<dbReference type="OrthoDB" id="9787617at2"/>
<dbReference type="EMBL" id="CP003620">
    <property type="protein sequence ID" value="AFZ14316.1"/>
    <property type="molecule type" value="Genomic_DNA"/>
</dbReference>
<dbReference type="STRING" id="1173022.Cri9333_3491"/>
<feature type="domain" description="Glycosyltransferase subfamily 4-like N-terminal" evidence="2">
    <location>
        <begin position="13"/>
        <end position="175"/>
    </location>
</feature>
<proteinExistence type="predicted"/>
<dbReference type="Proteomes" id="UP000010472">
    <property type="component" value="Chromosome"/>
</dbReference>
<dbReference type="GO" id="GO:0016757">
    <property type="term" value="F:glycosyltransferase activity"/>
    <property type="evidence" value="ECO:0007669"/>
    <property type="project" value="InterPro"/>
</dbReference>
<gene>
    <name evidence="3" type="ORF">Cri9333_3491</name>
</gene>
<protein>
    <submittedName>
        <fullName evidence="3">Glycosyl transferase group 1</fullName>
    </submittedName>
</protein>
<dbReference type="Gene3D" id="3.40.50.2000">
    <property type="entry name" value="Glycogen Phosphorylase B"/>
    <property type="match status" value="2"/>
</dbReference>
<dbReference type="eggNOG" id="COG0438">
    <property type="taxonomic scope" value="Bacteria"/>
</dbReference>
<dbReference type="KEGG" id="cep:Cri9333_3491"/>
<dbReference type="HOGENOM" id="CLU_009583_0_0_3"/>
<evidence type="ECO:0000313" key="4">
    <source>
        <dbReference type="Proteomes" id="UP000010472"/>
    </source>
</evidence>
<dbReference type="CDD" id="cd03820">
    <property type="entry name" value="GT4_AmsD-like"/>
    <property type="match status" value="1"/>
</dbReference>
<dbReference type="PANTHER" id="PTHR12526:SF638">
    <property type="entry name" value="SPORE COAT PROTEIN SA"/>
    <property type="match status" value="1"/>
</dbReference>
<organism evidence="3 4">
    <name type="scientific">Crinalium epipsammum PCC 9333</name>
    <dbReference type="NCBI Taxonomy" id="1173022"/>
    <lineage>
        <taxon>Bacteria</taxon>
        <taxon>Bacillati</taxon>
        <taxon>Cyanobacteriota</taxon>
        <taxon>Cyanophyceae</taxon>
        <taxon>Gomontiellales</taxon>
        <taxon>Gomontiellaceae</taxon>
        <taxon>Crinalium</taxon>
    </lineage>
</organism>
<keyword evidence="3" id="KW-0808">Transferase</keyword>
<accession>K9W271</accession>
<dbReference type="SUPFAM" id="SSF53756">
    <property type="entry name" value="UDP-Glycosyltransferase/glycogen phosphorylase"/>
    <property type="match status" value="1"/>
</dbReference>
<dbReference type="PANTHER" id="PTHR12526">
    <property type="entry name" value="GLYCOSYLTRANSFERASE"/>
    <property type="match status" value="1"/>
</dbReference>
<evidence type="ECO:0000313" key="3">
    <source>
        <dbReference type="EMBL" id="AFZ14316.1"/>
    </source>
</evidence>
<reference evidence="3 4" key="1">
    <citation type="submission" date="2012-06" db="EMBL/GenBank/DDBJ databases">
        <title>Finished chromosome of genome of Crinalium epipsammum PCC 9333.</title>
        <authorList>
            <consortium name="US DOE Joint Genome Institute"/>
            <person name="Gugger M."/>
            <person name="Coursin T."/>
            <person name="Rippka R."/>
            <person name="Tandeau De Marsac N."/>
            <person name="Huntemann M."/>
            <person name="Wei C.-L."/>
            <person name="Han J."/>
            <person name="Detter J.C."/>
            <person name="Han C."/>
            <person name="Tapia R."/>
            <person name="Davenport K."/>
            <person name="Daligault H."/>
            <person name="Erkkila T."/>
            <person name="Gu W."/>
            <person name="Munk A.C.C."/>
            <person name="Teshima H."/>
            <person name="Xu Y."/>
            <person name="Chain P."/>
            <person name="Chen A."/>
            <person name="Krypides N."/>
            <person name="Mavromatis K."/>
            <person name="Markowitz V."/>
            <person name="Szeto E."/>
            <person name="Ivanova N."/>
            <person name="Mikhailova N."/>
            <person name="Ovchinnikova G."/>
            <person name="Pagani I."/>
            <person name="Pati A."/>
            <person name="Goodwin L."/>
            <person name="Peters L."/>
            <person name="Pitluck S."/>
            <person name="Woyke T."/>
            <person name="Kerfeld C."/>
        </authorList>
    </citation>
    <scope>NUCLEOTIDE SEQUENCE [LARGE SCALE GENOMIC DNA]</scope>
    <source>
        <strain evidence="3 4">PCC 9333</strain>
    </source>
</reference>